<reference evidence="1" key="1">
    <citation type="submission" date="2022-10" db="EMBL/GenBank/DDBJ databases">
        <title>Culturing micro-colonial fungi from biological soil crusts in the Mojave desert and describing Neophaeococcomyces mojavensis, and introducing the new genera and species Taxawa tesnikishii.</title>
        <authorList>
            <person name="Kurbessoian T."/>
            <person name="Stajich J.E."/>
        </authorList>
    </citation>
    <scope>NUCLEOTIDE SEQUENCE</scope>
    <source>
        <strain evidence="1">TK_35</strain>
    </source>
</reference>
<comment type="caution">
    <text evidence="1">The sequence shown here is derived from an EMBL/GenBank/DDBJ whole genome shotgun (WGS) entry which is preliminary data.</text>
</comment>
<organism evidence="1 2">
    <name type="scientific">Knufia peltigerae</name>
    <dbReference type="NCBI Taxonomy" id="1002370"/>
    <lineage>
        <taxon>Eukaryota</taxon>
        <taxon>Fungi</taxon>
        <taxon>Dikarya</taxon>
        <taxon>Ascomycota</taxon>
        <taxon>Pezizomycotina</taxon>
        <taxon>Eurotiomycetes</taxon>
        <taxon>Chaetothyriomycetidae</taxon>
        <taxon>Chaetothyriales</taxon>
        <taxon>Trichomeriaceae</taxon>
        <taxon>Knufia</taxon>
    </lineage>
</organism>
<protein>
    <submittedName>
        <fullName evidence="1">Uncharacterized protein</fullName>
    </submittedName>
</protein>
<keyword evidence="2" id="KW-1185">Reference proteome</keyword>
<proteinExistence type="predicted"/>
<evidence type="ECO:0000313" key="1">
    <source>
        <dbReference type="EMBL" id="KAJ9640729.1"/>
    </source>
</evidence>
<evidence type="ECO:0000313" key="2">
    <source>
        <dbReference type="Proteomes" id="UP001172681"/>
    </source>
</evidence>
<name>A0AA39CZV1_9EURO</name>
<accession>A0AA39CZV1</accession>
<dbReference type="EMBL" id="JAPDRN010000013">
    <property type="protein sequence ID" value="KAJ9640729.1"/>
    <property type="molecule type" value="Genomic_DNA"/>
</dbReference>
<dbReference type="Proteomes" id="UP001172681">
    <property type="component" value="Unassembled WGS sequence"/>
</dbReference>
<dbReference type="AlphaFoldDB" id="A0AA39CZV1"/>
<gene>
    <name evidence="1" type="ORF">H2204_003018</name>
</gene>
<sequence>MDGPPDFRLLSTAFHNAGTEIDKLPNLPLITHGDKFLALLEDMQREMTENFARMDEKFARIDEKFARIDENFARVDENFALVHQELGNLSTRITASDKNAVARNQNIHYCARSDQVLPLVNPLTCAPIPNFPTTINDIFRMNEQQTDSLMEQLNLQTGEGTSLAGKKAQIKMYIGVRSHVDKPAT</sequence>
<dbReference type="Gene3D" id="1.20.5.2280">
    <property type="match status" value="1"/>
</dbReference>